<gene>
    <name evidence="1" type="ORF">AU467_32100</name>
</gene>
<dbReference type="Proteomes" id="UP000053176">
    <property type="component" value="Unassembled WGS sequence"/>
</dbReference>
<accession>A0A101KNB6</accession>
<evidence type="ECO:0000313" key="1">
    <source>
        <dbReference type="EMBL" id="KUM23974.1"/>
    </source>
</evidence>
<protein>
    <submittedName>
        <fullName evidence="1">Uncharacterized protein</fullName>
    </submittedName>
</protein>
<proteinExistence type="predicted"/>
<dbReference type="AlphaFoldDB" id="A0A101KNB6"/>
<comment type="caution">
    <text evidence="1">The sequence shown here is derived from an EMBL/GenBank/DDBJ whole genome shotgun (WGS) entry which is preliminary data.</text>
</comment>
<name>A0A101KNB6_RHILI</name>
<evidence type="ECO:0000313" key="2">
    <source>
        <dbReference type="Proteomes" id="UP000053176"/>
    </source>
</evidence>
<organism evidence="1 2">
    <name type="scientific">Rhizobium loti</name>
    <name type="common">Mesorhizobium loti</name>
    <dbReference type="NCBI Taxonomy" id="381"/>
    <lineage>
        <taxon>Bacteria</taxon>
        <taxon>Pseudomonadati</taxon>
        <taxon>Pseudomonadota</taxon>
        <taxon>Alphaproteobacteria</taxon>
        <taxon>Hyphomicrobiales</taxon>
        <taxon>Phyllobacteriaceae</taxon>
        <taxon>Mesorhizobium</taxon>
    </lineage>
</organism>
<sequence>MRVGGLAEADWYPSTQIGQGKCGLSVSAICRAKQAEEGLILLDCNDLAIALGEPPWSKGEAERHDLTNKHFGHASPWYFRKFAYTCNTWA</sequence>
<reference evidence="1 2" key="1">
    <citation type="submission" date="2015-12" db="EMBL/GenBank/DDBJ databases">
        <title>Draft genome sequence of Mesorhizobium sp. UFLA 01-765, a multitolerant efficient symbiont and plant-growth promoting strain isolated from Zn-mining soil using Leucaena leucocephala as a trap plant.</title>
        <authorList>
            <person name="Rangel W.M."/>
            <person name="Thijs S."/>
            <person name="Longatti S.M."/>
            <person name="Moreira F.M."/>
            <person name="Weyens N."/>
            <person name="Vangronsveld J."/>
            <person name="Van Hamme J.D."/>
            <person name="Bottos E.M."/>
            <person name="Rineau F."/>
        </authorList>
    </citation>
    <scope>NUCLEOTIDE SEQUENCE [LARGE SCALE GENOMIC DNA]</scope>
    <source>
        <strain evidence="1 2">UFLA 01-765</strain>
    </source>
</reference>
<dbReference type="EMBL" id="LPWA01000148">
    <property type="protein sequence ID" value="KUM23974.1"/>
    <property type="molecule type" value="Genomic_DNA"/>
</dbReference>